<feature type="signal peptide" evidence="2">
    <location>
        <begin position="1"/>
        <end position="21"/>
    </location>
</feature>
<dbReference type="PROSITE" id="PS00615">
    <property type="entry name" value="C_TYPE_LECTIN_1"/>
    <property type="match status" value="2"/>
</dbReference>
<dbReference type="SUPFAM" id="SSF56436">
    <property type="entry name" value="C-type lectin-like"/>
    <property type="match status" value="2"/>
</dbReference>
<dbReference type="SMART" id="SM00042">
    <property type="entry name" value="CUB"/>
    <property type="match status" value="1"/>
</dbReference>
<dbReference type="AlphaFoldDB" id="A0AAE9DQ59"/>
<dbReference type="SMART" id="SM00034">
    <property type="entry name" value="CLECT"/>
    <property type="match status" value="2"/>
</dbReference>
<evidence type="ECO:0000256" key="1">
    <source>
        <dbReference type="ARBA" id="ARBA00023157"/>
    </source>
</evidence>
<dbReference type="InterPro" id="IPR016187">
    <property type="entry name" value="CTDL_fold"/>
</dbReference>
<evidence type="ECO:0000313" key="4">
    <source>
        <dbReference type="EMBL" id="ULU08753.1"/>
    </source>
</evidence>
<dbReference type="InterPro" id="IPR035914">
    <property type="entry name" value="Sperma_CUB_dom_sf"/>
</dbReference>
<gene>
    <name evidence="4" type="ORF">L3Y34_019755</name>
</gene>
<dbReference type="InterPro" id="IPR050976">
    <property type="entry name" value="Snaclec"/>
</dbReference>
<dbReference type="CDD" id="cd00037">
    <property type="entry name" value="CLECT"/>
    <property type="match status" value="2"/>
</dbReference>
<proteinExistence type="predicted"/>
<evidence type="ECO:0000259" key="3">
    <source>
        <dbReference type="PROSITE" id="PS50041"/>
    </source>
</evidence>
<dbReference type="InterPro" id="IPR000859">
    <property type="entry name" value="CUB_dom"/>
</dbReference>
<protein>
    <recommendedName>
        <fullName evidence="3">C-type lectin domain-containing protein</fullName>
    </recommendedName>
</protein>
<keyword evidence="2" id="KW-0732">Signal</keyword>
<name>A0AAE9DQ59_CAEBR</name>
<dbReference type="Proteomes" id="UP000827892">
    <property type="component" value="Chromosome II"/>
</dbReference>
<evidence type="ECO:0000313" key="5">
    <source>
        <dbReference type="Proteomes" id="UP000827892"/>
    </source>
</evidence>
<evidence type="ECO:0000256" key="2">
    <source>
        <dbReference type="SAM" id="SignalP"/>
    </source>
</evidence>
<dbReference type="EMBL" id="CP090892">
    <property type="protein sequence ID" value="ULU08753.1"/>
    <property type="molecule type" value="Genomic_DNA"/>
</dbReference>
<feature type="domain" description="C-type lectin" evidence="3">
    <location>
        <begin position="32"/>
        <end position="147"/>
    </location>
</feature>
<dbReference type="InterPro" id="IPR018378">
    <property type="entry name" value="C-type_lectin_CS"/>
</dbReference>
<accession>A0AAE9DQ59</accession>
<dbReference type="InterPro" id="IPR016186">
    <property type="entry name" value="C-type_lectin-like/link_sf"/>
</dbReference>
<dbReference type="Gene3D" id="2.60.120.290">
    <property type="entry name" value="Spermadhesin, CUB domain"/>
    <property type="match status" value="1"/>
</dbReference>
<dbReference type="InterPro" id="IPR001304">
    <property type="entry name" value="C-type_lectin-like"/>
</dbReference>
<feature type="domain" description="C-type lectin" evidence="3">
    <location>
        <begin position="170"/>
        <end position="282"/>
    </location>
</feature>
<organism evidence="4 5">
    <name type="scientific">Caenorhabditis briggsae</name>
    <dbReference type="NCBI Taxonomy" id="6238"/>
    <lineage>
        <taxon>Eukaryota</taxon>
        <taxon>Metazoa</taxon>
        <taxon>Ecdysozoa</taxon>
        <taxon>Nematoda</taxon>
        <taxon>Chromadorea</taxon>
        <taxon>Rhabditida</taxon>
        <taxon>Rhabditina</taxon>
        <taxon>Rhabditomorpha</taxon>
        <taxon>Rhabditoidea</taxon>
        <taxon>Rhabditidae</taxon>
        <taxon>Peloderinae</taxon>
        <taxon>Caenorhabditis</taxon>
    </lineage>
</organism>
<dbReference type="PROSITE" id="PS50041">
    <property type="entry name" value="C_TYPE_LECTIN_2"/>
    <property type="match status" value="2"/>
</dbReference>
<dbReference type="SUPFAM" id="SSF49854">
    <property type="entry name" value="Spermadhesin, CUB domain"/>
    <property type="match status" value="1"/>
</dbReference>
<sequence length="418" mass="46083">MIFPKLMKFTIFALLFGIIHCSSVCPDGYAMVLDKCLMAIKNPMTHSQAETACTYTGGTLVNIKSAIENRAVSQFASNSGINQTWIGLFCFDNKNPSKCFYDDYSGTSALYDNFASGYPMVDGIYGGCVYTSTSGSLAGRWVSVKCEAESMPFICEMPISTYDASCPHNYNGFCYLKSSEMPIVTGKFGDALKICEAQNGSLVSIHSKREIDYIKSLYRDQTSIRTILIGAQLVLPNLYSWTDGSNFESFDYRDPLSSASNNDNKCLFMDISSGLWSSGTCDYIGSSFLCKIPLSVVPTPQSEILSESNPSDFSKCNTTFLMAPGEFTSYGYLSTDPAEPPVYCTWQIVTTGAYKMRLFFTDVNTYNPIYVYAENGNEIERVRYSSSSVISRSNIVNVAFQASGRPGYTGFKAVVLAY</sequence>
<keyword evidence="1" id="KW-1015">Disulfide bond</keyword>
<reference evidence="4 5" key="1">
    <citation type="submission" date="2022-05" db="EMBL/GenBank/DDBJ databases">
        <title>Chromosome-level reference genomes for two strains of Caenorhabditis briggsae: an improved platform for comparative genomics.</title>
        <authorList>
            <person name="Stevens L."/>
            <person name="Andersen E.C."/>
        </authorList>
    </citation>
    <scope>NUCLEOTIDE SEQUENCE [LARGE SCALE GENOMIC DNA]</scope>
    <source>
        <strain evidence="4">QX1410_ONT</strain>
        <tissue evidence="4">Whole-organism</tissue>
    </source>
</reference>
<dbReference type="Pfam" id="PF00059">
    <property type="entry name" value="Lectin_C"/>
    <property type="match status" value="2"/>
</dbReference>
<dbReference type="Gene3D" id="3.10.100.10">
    <property type="entry name" value="Mannose-Binding Protein A, subunit A"/>
    <property type="match status" value="2"/>
</dbReference>
<feature type="chain" id="PRO_5041991893" description="C-type lectin domain-containing protein" evidence="2">
    <location>
        <begin position="22"/>
        <end position="418"/>
    </location>
</feature>
<dbReference type="PANTHER" id="PTHR22991">
    <property type="entry name" value="PROTEIN CBG13490"/>
    <property type="match status" value="1"/>
</dbReference>
<dbReference type="PANTHER" id="PTHR22991:SF43">
    <property type="entry name" value="C-TYPE LECTIN-RELATED"/>
    <property type="match status" value="1"/>
</dbReference>